<name>A0AAU9L0E5_9STRA</name>
<dbReference type="NCBIfam" id="NF005543">
    <property type="entry name" value="PRK07206.1"/>
    <property type="match status" value="2"/>
</dbReference>
<keyword evidence="2 4" id="KW-0547">Nucleotide-binding</keyword>
<accession>A0AAU9L0E5</accession>
<feature type="domain" description="ATP-grasp" evidence="6">
    <location>
        <begin position="727"/>
        <end position="930"/>
    </location>
</feature>
<dbReference type="GO" id="GO:0016874">
    <property type="term" value="F:ligase activity"/>
    <property type="evidence" value="ECO:0007669"/>
    <property type="project" value="UniProtKB-KW"/>
</dbReference>
<evidence type="ECO:0000256" key="5">
    <source>
        <dbReference type="SAM" id="MobiDB-lite"/>
    </source>
</evidence>
<dbReference type="InterPro" id="IPR052032">
    <property type="entry name" value="ATP-dep_AA_Ligase"/>
</dbReference>
<dbReference type="PROSITE" id="PS50975">
    <property type="entry name" value="ATP_GRASP"/>
    <property type="match status" value="2"/>
</dbReference>
<dbReference type="PANTHER" id="PTHR43585">
    <property type="entry name" value="FUMIPYRROLE BIOSYNTHESIS PROTEIN C"/>
    <property type="match status" value="1"/>
</dbReference>
<dbReference type="Pfam" id="PF13535">
    <property type="entry name" value="ATP-grasp_4"/>
    <property type="match status" value="2"/>
</dbReference>
<evidence type="ECO:0000313" key="7">
    <source>
        <dbReference type="EMBL" id="CAH0479078.1"/>
    </source>
</evidence>
<dbReference type="PANTHER" id="PTHR43585:SF2">
    <property type="entry name" value="ATP-GRASP ENZYME FSQD"/>
    <property type="match status" value="1"/>
</dbReference>
<gene>
    <name evidence="7" type="ORF">PBS003_LOCUS5744</name>
</gene>
<feature type="domain" description="ATP-grasp" evidence="6">
    <location>
        <begin position="269"/>
        <end position="478"/>
    </location>
</feature>
<dbReference type="GO" id="GO:0005524">
    <property type="term" value="F:ATP binding"/>
    <property type="evidence" value="ECO:0007669"/>
    <property type="project" value="UniProtKB-UniRule"/>
</dbReference>
<protein>
    <recommendedName>
        <fullName evidence="6">ATP-grasp domain-containing protein</fullName>
    </recommendedName>
</protein>
<evidence type="ECO:0000313" key="8">
    <source>
        <dbReference type="Proteomes" id="UP001160483"/>
    </source>
</evidence>
<evidence type="ECO:0000259" key="6">
    <source>
        <dbReference type="PROSITE" id="PS50975"/>
    </source>
</evidence>
<dbReference type="EMBL" id="CAKKTJ010000292">
    <property type="protein sequence ID" value="CAH0479078.1"/>
    <property type="molecule type" value="Genomic_DNA"/>
</dbReference>
<dbReference type="Proteomes" id="UP001160483">
    <property type="component" value="Unassembled WGS sequence"/>
</dbReference>
<keyword evidence="1" id="KW-0436">Ligase</keyword>
<dbReference type="Gene3D" id="3.30.470.20">
    <property type="entry name" value="ATP-grasp fold, B domain"/>
    <property type="match status" value="2"/>
</dbReference>
<keyword evidence="3 4" id="KW-0067">ATP-binding</keyword>
<dbReference type="Pfam" id="PF18603">
    <property type="entry name" value="LAL_C2"/>
    <property type="match status" value="1"/>
</dbReference>
<sequence length="1031" mass="113258">MGNTKTKDQSSYVTSLEPRAPNRHELDTTLPAPGPTSNNVDSSSSFRILSANQRAITFDERVHLRSDSRSHSDRIPAEGSIMSGFQPLERAATFDSRLYPMKQRLTASDVAYRRYFNVHERRVKMNADRNLFRIAESDKERQEAIVIVDPYTTGMTLAQKILDRGYLCICVYSDTLEVTQERIAHVPKELAAKFLAIIYHDGDIAREDENKAFTDTVNAIRCVKNVDIVSIFAGAETGVLLADKLSEHFQLTTNGTKGSAARRNKYLMGEKVRAAGLRAVAQVQATKWSQVASFVNEELLPMLKGKDFKVIVKPVDSAGSDDVMLCHSMDEVRTAFGNIQGKINRLGLENQATLVQEYLEGTEYVVDTVSRNGVTKVVALWEYDKRAVNEAPFVYYGVLLRAAPDGSVLANVSDYILKVVDALEIVHGPAHAEVKVVRGEPCLVEIGARCHGGSGSYLPIVTPCLGHNHVDAALDSYLNAEAFERLPDRPKELQAYGCEAMLVSYETGKLAGYPGKDELESLPSVVSTVWYTHIGEELKATVDMFTTPGSIIMVHEDEEQLMRDYARIRELEHKGLYALEPEEEAKFKPEVSRGTVVVVDPFSTGAVLAHELMTKGYECICVYSFPPEIVESAANLVPEGLTLEFAATVAFEGNLDQTVDAIAKAAKKIAERQSKNNIGMKASTSVCAVFAGSELGVKLSDALTDALGLQGNPMEHSNARRDKYLMGEALRAAGIRTLKQAKANVWAEVEAFIKQDLKPEPFQVVLKPLESAGTEDVTLCLSLEEAKQAFDGIIGKINSLGLQNDAVLVQEYLEGDEYVVDTVSRNGEHKVTAIWKYDKRRVNGAAFVYFGLSLVPADGIVNEIIDYQFQVLDAMGICNGPAHGEVKFCRGSPVLIEVGSRCHGGEGAWVPIANICVGYNQVTAAVDSILDGEAFAKLPDRPKLLAYGCKAMLVSYKNGVLKSLPGITMIEKMPAFLRKEIFVAPGDTVRQTVDMFTTPGSIMLTHKDLDVLESNLARIRELEVDGLFELE</sequence>
<evidence type="ECO:0000256" key="3">
    <source>
        <dbReference type="ARBA" id="ARBA00022840"/>
    </source>
</evidence>
<feature type="region of interest" description="Disordered" evidence="5">
    <location>
        <begin position="1"/>
        <end position="42"/>
    </location>
</feature>
<evidence type="ECO:0000256" key="2">
    <source>
        <dbReference type="ARBA" id="ARBA00022741"/>
    </source>
</evidence>
<evidence type="ECO:0000256" key="4">
    <source>
        <dbReference type="PROSITE-ProRule" id="PRU00409"/>
    </source>
</evidence>
<evidence type="ECO:0000256" key="1">
    <source>
        <dbReference type="ARBA" id="ARBA00022598"/>
    </source>
</evidence>
<dbReference type="InterPro" id="IPR011761">
    <property type="entry name" value="ATP-grasp"/>
</dbReference>
<reference evidence="7" key="1">
    <citation type="submission" date="2021-11" db="EMBL/GenBank/DDBJ databases">
        <authorList>
            <person name="Islam A."/>
            <person name="Islam S."/>
            <person name="Flora M.S."/>
            <person name="Rahman M."/>
            <person name="Ziaur R.M."/>
            <person name="Epstein J.H."/>
            <person name="Hassan M."/>
            <person name="Klassen M."/>
            <person name="Woodard K."/>
            <person name="Webb A."/>
            <person name="Webby R.J."/>
            <person name="El Zowalaty M.E."/>
        </authorList>
    </citation>
    <scope>NUCLEOTIDE SEQUENCE</scope>
    <source>
        <strain evidence="7">Pbs3</strain>
    </source>
</reference>
<dbReference type="InterPro" id="IPR040570">
    <property type="entry name" value="LAL_C2"/>
</dbReference>
<comment type="caution">
    <text evidence="7">The sequence shown here is derived from an EMBL/GenBank/DDBJ whole genome shotgun (WGS) entry which is preliminary data.</text>
</comment>
<dbReference type="GO" id="GO:0046872">
    <property type="term" value="F:metal ion binding"/>
    <property type="evidence" value="ECO:0007669"/>
    <property type="project" value="InterPro"/>
</dbReference>
<proteinExistence type="predicted"/>
<organism evidence="7 8">
    <name type="scientific">Peronospora belbahrii</name>
    <dbReference type="NCBI Taxonomy" id="622444"/>
    <lineage>
        <taxon>Eukaryota</taxon>
        <taxon>Sar</taxon>
        <taxon>Stramenopiles</taxon>
        <taxon>Oomycota</taxon>
        <taxon>Peronosporomycetes</taxon>
        <taxon>Peronosporales</taxon>
        <taxon>Peronosporaceae</taxon>
        <taxon>Peronospora</taxon>
    </lineage>
</organism>
<dbReference type="SUPFAM" id="SSF56059">
    <property type="entry name" value="Glutathione synthetase ATP-binding domain-like"/>
    <property type="match status" value="2"/>
</dbReference>
<dbReference type="AlphaFoldDB" id="A0AAU9L0E5"/>